<protein>
    <submittedName>
        <fullName evidence="2">DUF1298 domain-containing protein</fullName>
    </submittedName>
</protein>
<feature type="non-terminal residue" evidence="2">
    <location>
        <position position="1"/>
    </location>
</feature>
<organism evidence="2 3">
    <name type="scientific">Actinomadura montaniterrae</name>
    <dbReference type="NCBI Taxonomy" id="1803903"/>
    <lineage>
        <taxon>Bacteria</taxon>
        <taxon>Bacillati</taxon>
        <taxon>Actinomycetota</taxon>
        <taxon>Actinomycetes</taxon>
        <taxon>Streptosporangiales</taxon>
        <taxon>Thermomonosporaceae</taxon>
        <taxon>Actinomadura</taxon>
    </lineage>
</organism>
<evidence type="ECO:0000259" key="1">
    <source>
        <dbReference type="Pfam" id="PF06974"/>
    </source>
</evidence>
<dbReference type="AlphaFoldDB" id="A0A6L3VNV5"/>
<feature type="domain" description="O-acyltransferase WSD1 C-terminal" evidence="1">
    <location>
        <begin position="6"/>
        <end position="77"/>
    </location>
</feature>
<name>A0A6L3VNV5_9ACTN</name>
<comment type="caution">
    <text evidence="2">The sequence shown here is derived from an EMBL/GenBank/DDBJ whole genome shotgun (WGS) entry which is preliminary data.</text>
</comment>
<dbReference type="EMBL" id="WBMR01000081">
    <property type="protein sequence ID" value="KAB2376110.1"/>
    <property type="molecule type" value="Genomic_DNA"/>
</dbReference>
<evidence type="ECO:0000313" key="3">
    <source>
        <dbReference type="Proteomes" id="UP000483004"/>
    </source>
</evidence>
<sequence>FAGAAVATLRGPSGPLLLAGAPLGGLHPILPPARGVPIAVAALSRDGALHVSVMAETRALPAPDRFAGALLRAFEKLAAEFGVDAGPGRSGAQTGTP</sequence>
<reference evidence="2 3" key="1">
    <citation type="submission" date="2019-09" db="EMBL/GenBank/DDBJ databases">
        <title>Actinomadura physcomitrii sp. nov., a novel actinomycete isolated from moss [Physcomitrium sphaericum (Ludw) Fuernr].</title>
        <authorList>
            <person name="Liu C."/>
            <person name="Zhuang X."/>
        </authorList>
    </citation>
    <scope>NUCLEOTIDE SEQUENCE [LARGE SCALE GENOMIC DNA]</scope>
    <source>
        <strain evidence="2 3">CYP1-1B</strain>
    </source>
</reference>
<evidence type="ECO:0000313" key="2">
    <source>
        <dbReference type="EMBL" id="KAB2376110.1"/>
    </source>
</evidence>
<dbReference type="Proteomes" id="UP000483004">
    <property type="component" value="Unassembled WGS sequence"/>
</dbReference>
<dbReference type="InterPro" id="IPR009721">
    <property type="entry name" value="O-acyltransferase_WSD1_C"/>
</dbReference>
<dbReference type="RefSeq" id="WP_151542659.1">
    <property type="nucleotide sequence ID" value="NZ_WBMR01000081.1"/>
</dbReference>
<keyword evidence="3" id="KW-1185">Reference proteome</keyword>
<proteinExistence type="predicted"/>
<gene>
    <name evidence="2" type="ORF">F9B16_25540</name>
</gene>
<accession>A0A6L3VNV5</accession>
<dbReference type="Pfam" id="PF06974">
    <property type="entry name" value="WS_DGAT_C"/>
    <property type="match status" value="1"/>
</dbReference>